<dbReference type="STRING" id="1437603.GCA_000771525_01218"/>
<reference evidence="1 2" key="1">
    <citation type="submission" date="2014-03" db="EMBL/GenBank/DDBJ databases">
        <title>Genomics of Bifidobacteria.</title>
        <authorList>
            <person name="Ventura M."/>
            <person name="Milani C."/>
            <person name="Lugli G.A."/>
        </authorList>
    </citation>
    <scope>NUCLEOTIDE SEQUENCE [LARGE SCALE GENOMIC DNA]</scope>
    <source>
        <strain evidence="1 2">DSM 21395</strain>
    </source>
</reference>
<accession>A0A087CAW2</accession>
<keyword evidence="2" id="KW-1185">Reference proteome</keyword>
<evidence type="ECO:0000313" key="1">
    <source>
        <dbReference type="EMBL" id="KFI80412.1"/>
    </source>
</evidence>
<sequence length="251" mass="28843">MKTATHFCIKNERLFDCTYHIVNKKDGESHGYNFVVATKYDIDWLRNEPQENSLFQNTVRFSQEYINYLCDSPVPVDLSMIASLNSPMSLDVYWWLARRYSYLHERQNVTWRQLAAQFGSTNELRGFRRSFKHAVAEVRRVYPQARITCGRQGVTLYPSETSVTSTAQTRHLEHVEVRSQKSREKINAHWFSVTASTGKGEVYGSLEAFSTTDAQMHLDGSVGFSECPVCAFDERNRVKHGHAPAVNVSLF</sequence>
<dbReference type="Pfam" id="PF04796">
    <property type="entry name" value="RepA_C"/>
    <property type="match status" value="1"/>
</dbReference>
<gene>
    <name evidence="1" type="ORF">BMON_0286</name>
</gene>
<protein>
    <submittedName>
        <fullName evidence="1">Plasmid replication protein</fullName>
    </submittedName>
</protein>
<dbReference type="AlphaFoldDB" id="A0A087CAW2"/>
<dbReference type="Proteomes" id="UP000029082">
    <property type="component" value="Unassembled WGS sequence"/>
</dbReference>
<organism evidence="1 2">
    <name type="scientific">Bifidobacterium mongoliense DSM 21395</name>
    <dbReference type="NCBI Taxonomy" id="1437603"/>
    <lineage>
        <taxon>Bacteria</taxon>
        <taxon>Bacillati</taxon>
        <taxon>Actinomycetota</taxon>
        <taxon>Actinomycetes</taxon>
        <taxon>Bifidobacteriales</taxon>
        <taxon>Bifidobacteriaceae</taxon>
        <taxon>Bifidobacterium</taxon>
    </lineage>
</organism>
<name>A0A087CAW2_9BIFI</name>
<proteinExistence type="predicted"/>
<dbReference type="InterPro" id="IPR006881">
    <property type="entry name" value="RepA_C"/>
</dbReference>
<dbReference type="eggNOG" id="ENOG50316EC">
    <property type="taxonomic scope" value="Bacteria"/>
</dbReference>
<dbReference type="EMBL" id="JGZE01000001">
    <property type="protein sequence ID" value="KFI80412.1"/>
    <property type="molecule type" value="Genomic_DNA"/>
</dbReference>
<evidence type="ECO:0000313" key="2">
    <source>
        <dbReference type="Proteomes" id="UP000029082"/>
    </source>
</evidence>
<comment type="caution">
    <text evidence="1">The sequence shown here is derived from an EMBL/GenBank/DDBJ whole genome shotgun (WGS) entry which is preliminary data.</text>
</comment>